<protein>
    <submittedName>
        <fullName evidence="2">Uncharacterized protein</fullName>
    </submittedName>
</protein>
<evidence type="ECO:0000313" key="2">
    <source>
        <dbReference type="EMBL" id="EFE22833.1"/>
    </source>
</evidence>
<organism evidence="2 3">
    <name type="scientific">Edwardsiella tarda ATCC 23685</name>
    <dbReference type="NCBI Taxonomy" id="500638"/>
    <lineage>
        <taxon>Bacteria</taxon>
        <taxon>Pseudomonadati</taxon>
        <taxon>Pseudomonadota</taxon>
        <taxon>Gammaproteobacteria</taxon>
        <taxon>Enterobacterales</taxon>
        <taxon>Hafniaceae</taxon>
        <taxon>Edwardsiella</taxon>
    </lineage>
</organism>
<dbReference type="AlphaFoldDB" id="D4F5X7"/>
<dbReference type="EMBL" id="ADGK01000173">
    <property type="protein sequence ID" value="EFE22833.1"/>
    <property type="molecule type" value="Genomic_DNA"/>
</dbReference>
<evidence type="ECO:0000256" key="1">
    <source>
        <dbReference type="SAM" id="MobiDB-lite"/>
    </source>
</evidence>
<accession>D4F5X7</accession>
<name>D4F5X7_EDWTA</name>
<sequence>MSEQVAVVYIGPKAVKHDTVTGSRMIFPRHQPVTVAASLAYQLLAFPSVFIPAERLQAFLAAEQAEQQQEQQQRERDAQLAQQRREAEQQSFMLEVEGESIDISKYTVAQLNTFVEAQALMIQKGAQEKADDFRARVRDAYREKQQRVSADESD</sequence>
<dbReference type="RefSeq" id="WP_005286344.1">
    <property type="nucleotide sequence ID" value="NZ_GG739633.1"/>
</dbReference>
<evidence type="ECO:0000313" key="3">
    <source>
        <dbReference type="Proteomes" id="UP000003692"/>
    </source>
</evidence>
<gene>
    <name evidence="2" type="ORF">EDWATA_02157</name>
</gene>
<feature type="region of interest" description="Disordered" evidence="1">
    <location>
        <begin position="64"/>
        <end position="86"/>
    </location>
</feature>
<proteinExistence type="predicted"/>
<reference evidence="2 3" key="1">
    <citation type="submission" date="2010-02" db="EMBL/GenBank/DDBJ databases">
        <authorList>
            <person name="Weinstock G."/>
            <person name="Sodergren E."/>
            <person name="Clifton S."/>
            <person name="Fulton L."/>
            <person name="Fulton B."/>
            <person name="Courtney L."/>
            <person name="Fronick C."/>
            <person name="Harrison M."/>
            <person name="Strong C."/>
            <person name="Farmer C."/>
            <person name="Delahaunty K."/>
            <person name="Markovic C."/>
            <person name="Hall O."/>
            <person name="Minx P."/>
            <person name="Tomlinson C."/>
            <person name="Mitreva M."/>
            <person name="Nelson J."/>
            <person name="Hou S."/>
            <person name="Wollam A."/>
            <person name="Pepin K.H."/>
            <person name="Johnson M."/>
            <person name="Bhonagiri V."/>
            <person name="Zhang X."/>
            <person name="Suruliraj S."/>
            <person name="Warren W."/>
            <person name="Chinwalla A."/>
            <person name="Mardis E.R."/>
            <person name="Wilson R.K."/>
        </authorList>
    </citation>
    <scope>NUCLEOTIDE SEQUENCE [LARGE SCALE GENOMIC DNA]</scope>
    <source>
        <strain evidence="2 3">ATCC 23685</strain>
    </source>
</reference>
<dbReference type="Proteomes" id="UP000003692">
    <property type="component" value="Unassembled WGS sequence"/>
</dbReference>
<feature type="compositionally biased region" description="Basic and acidic residues" evidence="1">
    <location>
        <begin position="72"/>
        <end position="86"/>
    </location>
</feature>
<comment type="caution">
    <text evidence="2">The sequence shown here is derived from an EMBL/GenBank/DDBJ whole genome shotgun (WGS) entry which is preliminary data.</text>
</comment>
<dbReference type="HOGENOM" id="CLU_143571_0_0_6"/>